<organism evidence="1 2">
    <name type="scientific">Cellulophaga phage phi10:1</name>
    <dbReference type="NCBI Taxonomy" id="1327981"/>
    <lineage>
        <taxon>Viruses</taxon>
        <taxon>Duplodnaviria</taxon>
        <taxon>Heunggongvirae</taxon>
        <taxon>Uroviricota</taxon>
        <taxon>Caudoviricetes</taxon>
        <taxon>Assiduviridae</taxon>
        <taxon>Cebadecemvirus</taxon>
        <taxon>Cebadecemvirus phi10una</taxon>
    </lineage>
</organism>
<name>R9ZYH7_9CAUD</name>
<dbReference type="KEGG" id="vg:16796978"/>
<evidence type="ECO:0000313" key="2">
    <source>
        <dbReference type="Proteomes" id="UP000014711"/>
    </source>
</evidence>
<proteinExistence type="predicted"/>
<protein>
    <submittedName>
        <fullName evidence="1">Uncharacterized protein</fullName>
    </submittedName>
</protein>
<sequence>MSKTIMMYRTALFCQNRGIKHIVESFNKGDHIVDDNNDDNCYSILKD</sequence>
<gene>
    <name evidence="1" type="ORF">Phi10:1_gp053</name>
</gene>
<dbReference type="Proteomes" id="UP000014711">
    <property type="component" value="Segment"/>
</dbReference>
<reference evidence="1 2" key="1">
    <citation type="journal article" date="2013" name="Proc. Natl. Acad. Sci. U.S.A.">
        <title>Twelve previously unknown phage genera are ubiquitous in global oceans.</title>
        <authorList>
            <person name="Holmfeldt K."/>
            <person name="Solonenko N."/>
            <person name="Shah M."/>
            <person name="Corrier K."/>
            <person name="Riemann L."/>
            <person name="Verberkmoes N.C."/>
            <person name="Sullivan M.B."/>
        </authorList>
    </citation>
    <scope>NUCLEOTIDE SEQUENCE [LARGE SCALE GENOMIC DNA]</scope>
    <source>
        <strain evidence="1">Phi10:1</strain>
    </source>
</reference>
<reference evidence="2" key="2">
    <citation type="submission" date="2013-03" db="EMBL/GenBank/DDBJ databases">
        <title>The Cellulophaga phages: a novel, diverse, and globally ubiquitous model system.</title>
        <authorList>
            <person name="Holmfeldt K."/>
            <person name="Solonenko N."/>
            <person name="Shah M."/>
            <person name="Corrier K."/>
            <person name="Riemann L."/>
            <person name="VerBerkmoes N.C."/>
            <person name="Sullivan M.B."/>
        </authorList>
    </citation>
    <scope>NUCLEOTIDE SEQUENCE [LARGE SCALE GENOMIC DNA]</scope>
</reference>
<dbReference type="RefSeq" id="YP_008241972.1">
    <property type="nucleotide sequence ID" value="NC_021802.1"/>
</dbReference>
<keyword evidence="2" id="KW-1185">Reference proteome</keyword>
<dbReference type="GeneID" id="16796978"/>
<accession>R9ZYH7</accession>
<evidence type="ECO:0000313" key="1">
    <source>
        <dbReference type="EMBL" id="AGO48394.1"/>
    </source>
</evidence>
<dbReference type="OrthoDB" id="37582at10239"/>
<dbReference type="EMBL" id="KC821618">
    <property type="protein sequence ID" value="AGO48394.1"/>
    <property type="molecule type" value="Genomic_DNA"/>
</dbReference>